<dbReference type="OMA" id="PITWVRK"/>
<reference evidence="8" key="1">
    <citation type="journal article" date="2010" name="Nature">
        <title>The Amphimedon queenslandica genome and the evolution of animal complexity.</title>
        <authorList>
            <person name="Srivastava M."/>
            <person name="Simakov O."/>
            <person name="Chapman J."/>
            <person name="Fahey B."/>
            <person name="Gauthier M.E."/>
            <person name="Mitros T."/>
            <person name="Richards G.S."/>
            <person name="Conaco C."/>
            <person name="Dacre M."/>
            <person name="Hellsten U."/>
            <person name="Larroux C."/>
            <person name="Putnam N.H."/>
            <person name="Stanke M."/>
            <person name="Adamska M."/>
            <person name="Darling A."/>
            <person name="Degnan S.M."/>
            <person name="Oakley T.H."/>
            <person name="Plachetzki D.C."/>
            <person name="Zhai Y."/>
            <person name="Adamski M."/>
            <person name="Calcino A."/>
            <person name="Cummins S.F."/>
            <person name="Goodstein D.M."/>
            <person name="Harris C."/>
            <person name="Jackson D.J."/>
            <person name="Leys S.P."/>
            <person name="Shu S."/>
            <person name="Woodcroft B.J."/>
            <person name="Vervoort M."/>
            <person name="Kosik K.S."/>
            <person name="Manning G."/>
            <person name="Degnan B.M."/>
            <person name="Rokhsar D.S."/>
        </authorList>
    </citation>
    <scope>NUCLEOTIDE SEQUENCE [LARGE SCALE GENOMIC DNA]</scope>
</reference>
<protein>
    <recommendedName>
        <fullName evidence="6">Amino acid transporter transmembrane domain-containing protein</fullName>
    </recommendedName>
</protein>
<accession>A0A1X7U875</accession>
<keyword evidence="3 5" id="KW-1133">Transmembrane helix</keyword>
<proteinExistence type="predicted"/>
<feature type="domain" description="Amino acid transporter transmembrane" evidence="6">
    <location>
        <begin position="9"/>
        <end position="68"/>
    </location>
</feature>
<feature type="transmembrane region" description="Helical" evidence="5">
    <location>
        <begin position="170"/>
        <end position="192"/>
    </location>
</feature>
<feature type="transmembrane region" description="Helical" evidence="5">
    <location>
        <begin position="290"/>
        <end position="310"/>
    </location>
</feature>
<dbReference type="EnsemblMetazoa" id="Aqu2.1.23868_001">
    <property type="protein sequence ID" value="Aqu2.1.23868_001"/>
    <property type="gene ID" value="Aqu2.1.23868"/>
</dbReference>
<feature type="transmembrane region" description="Helical" evidence="5">
    <location>
        <begin position="146"/>
        <end position="163"/>
    </location>
</feature>
<evidence type="ECO:0000259" key="6">
    <source>
        <dbReference type="Pfam" id="PF01490"/>
    </source>
</evidence>
<evidence type="ECO:0000313" key="8">
    <source>
        <dbReference type="Proteomes" id="UP000007879"/>
    </source>
</evidence>
<dbReference type="InParanoid" id="A0A1X7U875"/>
<feature type="transmembrane region" description="Helical" evidence="5">
    <location>
        <begin position="358"/>
        <end position="380"/>
    </location>
</feature>
<feature type="transmembrane region" description="Helical" evidence="5">
    <location>
        <begin position="212"/>
        <end position="230"/>
    </location>
</feature>
<dbReference type="Proteomes" id="UP000007879">
    <property type="component" value="Unassembled WGS sequence"/>
</dbReference>
<feature type="transmembrane region" description="Helical" evidence="5">
    <location>
        <begin position="40"/>
        <end position="62"/>
    </location>
</feature>
<evidence type="ECO:0000256" key="4">
    <source>
        <dbReference type="ARBA" id="ARBA00023136"/>
    </source>
</evidence>
<feature type="transmembrane region" description="Helical" evidence="5">
    <location>
        <begin position="392"/>
        <end position="410"/>
    </location>
</feature>
<dbReference type="EnsemblMetazoa" id="XM_003388687.3">
    <property type="protein sequence ID" value="XP_003388735.3"/>
    <property type="gene ID" value="LOC100639701"/>
</dbReference>
<evidence type="ECO:0000313" key="7">
    <source>
        <dbReference type="EnsemblMetazoa" id="Aqu2.1.23868_001"/>
    </source>
</evidence>
<keyword evidence="2 5" id="KW-0812">Transmembrane</keyword>
<organism evidence="7">
    <name type="scientific">Amphimedon queenslandica</name>
    <name type="common">Sponge</name>
    <dbReference type="NCBI Taxonomy" id="400682"/>
    <lineage>
        <taxon>Eukaryota</taxon>
        <taxon>Metazoa</taxon>
        <taxon>Porifera</taxon>
        <taxon>Demospongiae</taxon>
        <taxon>Heteroscleromorpha</taxon>
        <taxon>Haplosclerida</taxon>
        <taxon>Niphatidae</taxon>
        <taxon>Amphimedon</taxon>
    </lineage>
</organism>
<feature type="transmembrane region" description="Helical" evidence="5">
    <location>
        <begin position="331"/>
        <end position="352"/>
    </location>
</feature>
<dbReference type="eggNOG" id="KOG1304">
    <property type="taxonomic scope" value="Eukaryota"/>
</dbReference>
<dbReference type="GO" id="GO:0005774">
    <property type="term" value="C:vacuolar membrane"/>
    <property type="evidence" value="ECO:0007669"/>
    <property type="project" value="TreeGrafter"/>
</dbReference>
<dbReference type="GO" id="GO:0015179">
    <property type="term" value="F:L-amino acid transmembrane transporter activity"/>
    <property type="evidence" value="ECO:0007669"/>
    <property type="project" value="TreeGrafter"/>
</dbReference>
<gene>
    <name evidence="7" type="primary">100639701</name>
</gene>
<evidence type="ECO:0000256" key="2">
    <source>
        <dbReference type="ARBA" id="ARBA00022692"/>
    </source>
</evidence>
<feature type="transmembrane region" description="Helical" evidence="5">
    <location>
        <begin position="12"/>
        <end position="34"/>
    </location>
</feature>
<evidence type="ECO:0000256" key="3">
    <source>
        <dbReference type="ARBA" id="ARBA00022989"/>
    </source>
</evidence>
<feature type="transmembrane region" description="Helical" evidence="5">
    <location>
        <begin position="114"/>
        <end position="134"/>
    </location>
</feature>
<name>A0A1X7U875_AMPQE</name>
<dbReference type="Pfam" id="PF01490">
    <property type="entry name" value="Aa_trans"/>
    <property type="match status" value="2"/>
</dbReference>
<keyword evidence="8" id="KW-1185">Reference proteome</keyword>
<sequence>MMHGDTEGTSSGIKIFGNIFISFIGAGILGLPYAFMEAGLIEGVIVMSLVGVISVKAMLLLIDCKDKILKESRVLIIKNGRQEQDELPPPAKVGITHIDYGELGFAAYGSAGKVVVDFSIIVSQIGFNCAYLIFISENFYSIFPRIPKLIYLFLLLVPLCFLCNLRHLAALAPFSLFADFANVFAYSIVFYFDLRHLHLVHSHVRSISLDGLPFFLGVAIYCYEGAGMVLSLEQSVIKDYRNTFRSIFKLVLFLVTLLYIVFGVMGYLSFGPYTQSIITLNLPPGPFPLIVKSCLCLSLFFTYPMMMFPVSEILEKRISCVSFSPSHFTGYLSGCILRILLVLVTGIIVLLIPNFSILMALVGSSCCTLLAFILPAVFHVKLFGKNIARFQFFFDILLILIGLIGAVIGTQDALSRLFSDKTTSLHTINNTIIN</sequence>
<feature type="domain" description="Amino acid transporter transmembrane" evidence="6">
    <location>
        <begin position="94"/>
        <end position="411"/>
    </location>
</feature>
<dbReference type="STRING" id="400682.A0A1X7U875"/>
<evidence type="ECO:0000256" key="1">
    <source>
        <dbReference type="ARBA" id="ARBA00004141"/>
    </source>
</evidence>
<dbReference type="AlphaFoldDB" id="A0A1X7U875"/>
<dbReference type="PANTHER" id="PTHR22950">
    <property type="entry name" value="AMINO ACID TRANSPORTER"/>
    <property type="match status" value="1"/>
</dbReference>
<dbReference type="InterPro" id="IPR013057">
    <property type="entry name" value="AA_transpt_TM"/>
</dbReference>
<keyword evidence="4 5" id="KW-0472">Membrane</keyword>
<dbReference type="KEGG" id="aqu:100639701"/>
<comment type="subcellular location">
    <subcellularLocation>
        <location evidence="1">Membrane</location>
        <topology evidence="1">Multi-pass membrane protein</topology>
    </subcellularLocation>
</comment>
<evidence type="ECO:0000256" key="5">
    <source>
        <dbReference type="SAM" id="Phobius"/>
    </source>
</evidence>
<dbReference type="PANTHER" id="PTHR22950:SF677">
    <property type="entry name" value="AMINO ACID TRANSPORTER TRANSMEMBRANE DOMAIN-CONTAINING PROTEIN"/>
    <property type="match status" value="1"/>
</dbReference>
<dbReference type="OrthoDB" id="1684102at2759"/>
<feature type="transmembrane region" description="Helical" evidence="5">
    <location>
        <begin position="250"/>
        <end position="270"/>
    </location>
</feature>
<reference evidence="7" key="2">
    <citation type="submission" date="2017-05" db="UniProtKB">
        <authorList>
            <consortium name="EnsemblMetazoa"/>
        </authorList>
    </citation>
    <scope>IDENTIFICATION</scope>
</reference>